<evidence type="ECO:0000313" key="3">
    <source>
        <dbReference type="Proteomes" id="UP001151532"/>
    </source>
</evidence>
<proteinExistence type="predicted"/>
<gene>
    <name evidence="2" type="ORF">OIU79_009602</name>
</gene>
<organism evidence="2 3">
    <name type="scientific">Salix purpurea</name>
    <name type="common">Purple osier willow</name>
    <dbReference type="NCBI Taxonomy" id="77065"/>
    <lineage>
        <taxon>Eukaryota</taxon>
        <taxon>Viridiplantae</taxon>
        <taxon>Streptophyta</taxon>
        <taxon>Embryophyta</taxon>
        <taxon>Tracheophyta</taxon>
        <taxon>Spermatophyta</taxon>
        <taxon>Magnoliopsida</taxon>
        <taxon>eudicotyledons</taxon>
        <taxon>Gunneridae</taxon>
        <taxon>Pentapetalae</taxon>
        <taxon>rosids</taxon>
        <taxon>fabids</taxon>
        <taxon>Malpighiales</taxon>
        <taxon>Salicaceae</taxon>
        <taxon>Saliceae</taxon>
        <taxon>Salix</taxon>
    </lineage>
</organism>
<reference evidence="2" key="2">
    <citation type="journal article" date="2023" name="Int. J. Mol. Sci.">
        <title>De Novo Assembly and Annotation of 11 Diverse Shrub Willow (Salix) Genomes Reveals Novel Gene Organization in Sex-Linked Regions.</title>
        <authorList>
            <person name="Hyden B."/>
            <person name="Feng K."/>
            <person name="Yates T.B."/>
            <person name="Jawdy S."/>
            <person name="Cereghino C."/>
            <person name="Smart L.B."/>
            <person name="Muchero W."/>
        </authorList>
    </citation>
    <scope>NUCLEOTIDE SEQUENCE</scope>
    <source>
        <tissue evidence="2">Shoot tip</tissue>
    </source>
</reference>
<name>A0A9Q0T8T3_SALPP</name>
<sequence>MFFLLLLFIFLFWKFVEELKCVIKHFGYLEMNYFSHVTSGSKSCVLSLTSDVSSFKEIRAHKLRIVAIVSRCYEMKPENFQLRFKRRKPPYEKERISGTSKA</sequence>
<dbReference type="Proteomes" id="UP001151532">
    <property type="component" value="Chromosome 3"/>
</dbReference>
<feature type="chain" id="PRO_5040354289" evidence="1">
    <location>
        <begin position="19"/>
        <end position="102"/>
    </location>
</feature>
<feature type="signal peptide" evidence="1">
    <location>
        <begin position="1"/>
        <end position="18"/>
    </location>
</feature>
<dbReference type="EMBL" id="JAPFFK010000016">
    <property type="protein sequence ID" value="KAJ6704720.1"/>
    <property type="molecule type" value="Genomic_DNA"/>
</dbReference>
<keyword evidence="1" id="KW-0732">Signal</keyword>
<evidence type="ECO:0000256" key="1">
    <source>
        <dbReference type="SAM" id="SignalP"/>
    </source>
</evidence>
<protein>
    <submittedName>
        <fullName evidence="2">Uncharacterized protein</fullName>
    </submittedName>
</protein>
<reference evidence="2" key="1">
    <citation type="submission" date="2022-11" db="EMBL/GenBank/DDBJ databases">
        <authorList>
            <person name="Hyden B.L."/>
            <person name="Feng K."/>
            <person name="Yates T."/>
            <person name="Jawdy S."/>
            <person name="Smart L.B."/>
            <person name="Muchero W."/>
        </authorList>
    </citation>
    <scope>NUCLEOTIDE SEQUENCE</scope>
    <source>
        <tissue evidence="2">Shoot tip</tissue>
    </source>
</reference>
<dbReference type="OrthoDB" id="515857at2759"/>
<comment type="caution">
    <text evidence="2">The sequence shown here is derived from an EMBL/GenBank/DDBJ whole genome shotgun (WGS) entry which is preliminary data.</text>
</comment>
<dbReference type="AlphaFoldDB" id="A0A9Q0T8T3"/>
<evidence type="ECO:0000313" key="2">
    <source>
        <dbReference type="EMBL" id="KAJ6704720.1"/>
    </source>
</evidence>
<accession>A0A9Q0T8T3</accession>
<keyword evidence="3" id="KW-1185">Reference proteome</keyword>